<feature type="region of interest" description="Disordered" evidence="1">
    <location>
        <begin position="30"/>
        <end position="70"/>
    </location>
</feature>
<dbReference type="Proteomes" id="UP001551176">
    <property type="component" value="Unassembled WGS sequence"/>
</dbReference>
<dbReference type="InterPro" id="IPR029058">
    <property type="entry name" value="AB_hydrolase_fold"/>
</dbReference>
<gene>
    <name evidence="3" type="ORF">ABZ921_00750</name>
</gene>
<sequence>MTRRITLRGVLRGATAALAVLALAAVSPGAAHAGSSAGPPPTGPPPAPVSAGSDGKGLPDGWRLSGKGEGKQLVWASPDPVAMGDARVEFYSGDRLLGRPLAAQDGRSFRLPLHGARIGPARELKVLAAGRRLDEAGSHAKSRGPRTGQAARPAEPLPANGVDPGKPGRYRTVTGSYTLKSVRLPGFPEPVEMKANVVGPTDAPGKRPLALFLHGRHYTCYGAGGERQMVWPCEAGLKPVPSHKGYQRAQKLLASQGYVTVSIAANGINGQDQRAEDGGAQARSTLVRQHLARWADWAEKRSTAPAGVRAVAPADLSRVLLVGHSRGGEGVDRAALDSLYSPPADQDVPTGPVRWKIRGNVLIGPTLFGQNPAPDVPSATILPGCDGDVSDLQGELYVDGTRGVSRGTALHSAVYMVGANHNFFNSEWTPGQSTAPADDDFPTGETSDPVCSKGTKTRLTAPQQQAAGATYIAAAARLFVADDDRVRPLLDGSGRRAPSADPAQVLTHAVGARRTQALLPGASTKVKGGRVCAQVATDEAKACLPSTTSGGSPHFASWEFAPEPGRDAVAMRWSRAGDPVRVSPARPFSLAGAKDVALRVIVPPNTTGTRFDVSLVDASGHRAGLGRVRVDGLPGSDLTASYWGREVRVPLSAEAREKLDLKHVKTLELTPRTRSGKAWLMDAWGWRPGTPAVRPAELPRVDVGRLNVKEGDSGVRTYQVPVTISGKGSGKVRLFVPDIDTGEVAHRTLTVRPGDHVDVPVEVRGNTRYGQDVGHDALVKAVRGAVVGSYRGGVMAENDDPAPKVTLEPVADRVTEGKPLTWRMTLSQAVDVDMMAILSFQPVDGGRELSTLDVEPGWLESEFGASPRPERPLWKMAGERGLFVNVPAGEKSAEVRIPTIKDRVSEQEESVKAQLYVYDEKWEPQPGPVITGTVRDAS</sequence>
<accession>A0ABV3BF37</accession>
<comment type="caution">
    <text evidence="3">The sequence shown here is derived from an EMBL/GenBank/DDBJ whole genome shotgun (WGS) entry which is preliminary data.</text>
</comment>
<organism evidence="3 4">
    <name type="scientific">Streptomyces atriruber</name>
    <dbReference type="NCBI Taxonomy" id="545121"/>
    <lineage>
        <taxon>Bacteria</taxon>
        <taxon>Bacillati</taxon>
        <taxon>Actinomycetota</taxon>
        <taxon>Actinomycetes</taxon>
        <taxon>Kitasatosporales</taxon>
        <taxon>Streptomycetaceae</taxon>
        <taxon>Streptomyces</taxon>
    </lineage>
</organism>
<evidence type="ECO:0000313" key="4">
    <source>
        <dbReference type="Proteomes" id="UP001551176"/>
    </source>
</evidence>
<dbReference type="Gene3D" id="3.40.50.1820">
    <property type="entry name" value="alpha/beta hydrolase"/>
    <property type="match status" value="1"/>
</dbReference>
<dbReference type="SUPFAM" id="SSF53474">
    <property type="entry name" value="alpha/beta-Hydrolases"/>
    <property type="match status" value="1"/>
</dbReference>
<evidence type="ECO:0000256" key="1">
    <source>
        <dbReference type="SAM" id="MobiDB-lite"/>
    </source>
</evidence>
<proteinExistence type="predicted"/>
<feature type="region of interest" description="Disordered" evidence="1">
    <location>
        <begin position="135"/>
        <end position="169"/>
    </location>
</feature>
<dbReference type="RefSeq" id="WP_359344530.1">
    <property type="nucleotide sequence ID" value="NZ_JBEYXV010000001.1"/>
</dbReference>
<evidence type="ECO:0000313" key="3">
    <source>
        <dbReference type="EMBL" id="MEU6819125.1"/>
    </source>
</evidence>
<reference evidence="3 4" key="1">
    <citation type="submission" date="2024-06" db="EMBL/GenBank/DDBJ databases">
        <title>The Natural Products Discovery Center: Release of the First 8490 Sequenced Strains for Exploring Actinobacteria Biosynthetic Diversity.</title>
        <authorList>
            <person name="Kalkreuter E."/>
            <person name="Kautsar S.A."/>
            <person name="Yang D."/>
            <person name="Bader C.D."/>
            <person name="Teijaro C.N."/>
            <person name="Fluegel L."/>
            <person name="Davis C.M."/>
            <person name="Simpson J.R."/>
            <person name="Lauterbach L."/>
            <person name="Steele A.D."/>
            <person name="Gui C."/>
            <person name="Meng S."/>
            <person name="Li G."/>
            <person name="Viehrig K."/>
            <person name="Ye F."/>
            <person name="Su P."/>
            <person name="Kiefer A.F."/>
            <person name="Nichols A."/>
            <person name="Cepeda A.J."/>
            <person name="Yan W."/>
            <person name="Fan B."/>
            <person name="Jiang Y."/>
            <person name="Adhikari A."/>
            <person name="Zheng C.-J."/>
            <person name="Schuster L."/>
            <person name="Cowan T.M."/>
            <person name="Smanski M.J."/>
            <person name="Chevrette M.G."/>
            <person name="De Carvalho L.P.S."/>
            <person name="Shen B."/>
        </authorList>
    </citation>
    <scope>NUCLEOTIDE SEQUENCE [LARGE SCALE GENOMIC DNA]</scope>
    <source>
        <strain evidence="3 4">NPDC046838</strain>
    </source>
</reference>
<keyword evidence="2" id="KW-0732">Signal</keyword>
<protein>
    <recommendedName>
        <fullName evidence="5">Secreted protein</fullName>
    </recommendedName>
</protein>
<dbReference type="InterPro" id="IPR006311">
    <property type="entry name" value="TAT_signal"/>
</dbReference>
<evidence type="ECO:0000256" key="2">
    <source>
        <dbReference type="SAM" id="SignalP"/>
    </source>
</evidence>
<feature type="signal peptide" evidence="2">
    <location>
        <begin position="1"/>
        <end position="33"/>
    </location>
</feature>
<keyword evidence="4" id="KW-1185">Reference proteome</keyword>
<feature type="region of interest" description="Disordered" evidence="1">
    <location>
        <begin position="428"/>
        <end position="459"/>
    </location>
</feature>
<feature type="compositionally biased region" description="Pro residues" evidence="1">
    <location>
        <begin position="38"/>
        <end position="48"/>
    </location>
</feature>
<dbReference type="EMBL" id="JBEYXV010000001">
    <property type="protein sequence ID" value="MEU6819125.1"/>
    <property type="molecule type" value="Genomic_DNA"/>
</dbReference>
<name>A0ABV3BF37_9ACTN</name>
<dbReference type="PROSITE" id="PS51318">
    <property type="entry name" value="TAT"/>
    <property type="match status" value="1"/>
</dbReference>
<feature type="chain" id="PRO_5046278317" description="Secreted protein" evidence="2">
    <location>
        <begin position="34"/>
        <end position="938"/>
    </location>
</feature>
<evidence type="ECO:0008006" key="5">
    <source>
        <dbReference type="Google" id="ProtNLM"/>
    </source>
</evidence>